<comment type="caution">
    <text evidence="2">The sequence shown here is derived from an EMBL/GenBank/DDBJ whole genome shotgun (WGS) entry which is preliminary data.</text>
</comment>
<dbReference type="InterPro" id="IPR052895">
    <property type="entry name" value="HetReg/Transcr_Mod"/>
</dbReference>
<dbReference type="Pfam" id="PF06985">
    <property type="entry name" value="HET"/>
    <property type="match status" value="1"/>
</dbReference>
<dbReference type="RefSeq" id="XP_062740408.1">
    <property type="nucleotide sequence ID" value="XM_062892308.1"/>
</dbReference>
<sequence length="674" mass="76318">MSSMTSDFTYENVLLPNPSHYIRLLHLHPPSPLVPGDAFSSPLHCSISVCSIDQPTPYHAISYTWGPPNNERHYLQVHHHNNPDSPSQQLPITTSLDTALRHLRQLASGKVATLWIDQICISQADNAWEEKSKQVGIMHMIYSSAEQVRVWLGPAENGSNEVMEMWEEVGRKCEQEVNLASYFSSNLSAIHSLIDHVNNRTPDDPVTQRIQRYMDWAAPRMKPYLKGMTVMFSRPWFRRVWVIQEFALAANTVFVCGLKFTQAQYPAWVLNMFSHCRSRIWPGGLTEDDFEVSNKLWNPAFDTLFTIRKRRQDHDNAVKRGLLGKNESPPPGPGAGDYLFDLLVRTSSDQRMEATDLRDRIYALLGVAVDREKLERLGLKPNYQKRNFEEVLLATARAIILRGEVQILSFSQFPKQHTLPSWVPEWRPGLATPYFHYSNRSLARLPPMFTASGSSKSAVIQMDNPAIIGLRGCRIDIVEDTSDPWAQTEWGISNNSSYLTFLRQVQALCNRSAVKEQNIYPSEPRRAEAFWRVPVADCEISPNGLARATTAQSAEMYAYCLESCELFESVSPSQWDSKTAARHKELRPGRVYSTCLGRTANKRPFLTERGYVGLGPLSTRAGDIVVTFSGAPIVYLVRSTAREGHFEFLGDGYCDGVMDGEAWDETKAETFFLV</sequence>
<evidence type="ECO:0000259" key="1">
    <source>
        <dbReference type="Pfam" id="PF06985"/>
    </source>
</evidence>
<name>A0ABR0G6T3_9PEZI</name>
<feature type="domain" description="Heterokaryon incompatibility" evidence="1">
    <location>
        <begin position="58"/>
        <end position="245"/>
    </location>
</feature>
<organism evidence="2 3">
    <name type="scientific">Podospora pseudocomata</name>
    <dbReference type="NCBI Taxonomy" id="2093779"/>
    <lineage>
        <taxon>Eukaryota</taxon>
        <taxon>Fungi</taxon>
        <taxon>Dikarya</taxon>
        <taxon>Ascomycota</taxon>
        <taxon>Pezizomycotina</taxon>
        <taxon>Sordariomycetes</taxon>
        <taxon>Sordariomycetidae</taxon>
        <taxon>Sordariales</taxon>
        <taxon>Podosporaceae</taxon>
        <taxon>Podospora</taxon>
    </lineage>
</organism>
<dbReference type="EMBL" id="JAFFHA010000008">
    <property type="protein sequence ID" value="KAK4651433.1"/>
    <property type="molecule type" value="Genomic_DNA"/>
</dbReference>
<dbReference type="PANTHER" id="PTHR24148:SF73">
    <property type="entry name" value="HET DOMAIN PROTEIN (AFU_ORTHOLOGUE AFUA_8G01020)"/>
    <property type="match status" value="1"/>
</dbReference>
<evidence type="ECO:0000313" key="2">
    <source>
        <dbReference type="EMBL" id="KAK4651433.1"/>
    </source>
</evidence>
<proteinExistence type="predicted"/>
<dbReference type="Pfam" id="PF26639">
    <property type="entry name" value="Het-6_barrel"/>
    <property type="match status" value="1"/>
</dbReference>
<protein>
    <recommendedName>
        <fullName evidence="1">Heterokaryon incompatibility domain-containing protein</fullName>
    </recommendedName>
</protein>
<dbReference type="GeneID" id="87912215"/>
<reference evidence="2 3" key="1">
    <citation type="journal article" date="2023" name="bioRxiv">
        <title>High-quality genome assemblies of four members of thePodospora anserinaspecies complex.</title>
        <authorList>
            <person name="Ament-Velasquez S.L."/>
            <person name="Vogan A.A."/>
            <person name="Wallerman O."/>
            <person name="Hartmann F."/>
            <person name="Gautier V."/>
            <person name="Silar P."/>
            <person name="Giraud T."/>
            <person name="Johannesson H."/>
        </authorList>
    </citation>
    <scope>NUCLEOTIDE SEQUENCE [LARGE SCALE GENOMIC DNA]</scope>
    <source>
        <strain evidence="2 3">CBS 415.72m</strain>
    </source>
</reference>
<dbReference type="InterPro" id="IPR010730">
    <property type="entry name" value="HET"/>
</dbReference>
<keyword evidence="3" id="KW-1185">Reference proteome</keyword>
<accession>A0ABR0G6T3</accession>
<evidence type="ECO:0000313" key="3">
    <source>
        <dbReference type="Proteomes" id="UP001323405"/>
    </source>
</evidence>
<dbReference type="Proteomes" id="UP001323405">
    <property type="component" value="Unassembled WGS sequence"/>
</dbReference>
<gene>
    <name evidence="2" type="ORF">QC762_606160</name>
</gene>
<dbReference type="PANTHER" id="PTHR24148">
    <property type="entry name" value="ANKYRIN REPEAT DOMAIN-CONTAINING PROTEIN 39 HOMOLOG-RELATED"/>
    <property type="match status" value="1"/>
</dbReference>